<dbReference type="Proteomes" id="UP000237271">
    <property type="component" value="Unassembled WGS sequence"/>
</dbReference>
<feature type="region of interest" description="Disordered" evidence="1">
    <location>
        <begin position="96"/>
        <end position="117"/>
    </location>
</feature>
<dbReference type="InterPro" id="IPR043502">
    <property type="entry name" value="DNA/RNA_pol_sf"/>
</dbReference>
<accession>A0A2P4YF46</accession>
<proteinExistence type="predicted"/>
<protein>
    <recommendedName>
        <fullName evidence="4">Reverse transcriptase domain-containing protein</fullName>
    </recommendedName>
</protein>
<dbReference type="Gene3D" id="3.30.70.270">
    <property type="match status" value="1"/>
</dbReference>
<dbReference type="PANTHER" id="PTHR33064">
    <property type="entry name" value="POL PROTEIN"/>
    <property type="match status" value="1"/>
</dbReference>
<dbReference type="EMBL" id="NCKW01003441">
    <property type="protein sequence ID" value="POM76445.1"/>
    <property type="molecule type" value="Genomic_DNA"/>
</dbReference>
<reference evidence="2 3" key="1">
    <citation type="journal article" date="2017" name="Genome Biol. Evol.">
        <title>Phytophthora megakarya and P. palmivora, closely related causal agents of cacao black pod rot, underwent increases in genome sizes and gene numbers by different mechanisms.</title>
        <authorList>
            <person name="Ali S.S."/>
            <person name="Shao J."/>
            <person name="Lary D.J."/>
            <person name="Kronmiller B."/>
            <person name="Shen D."/>
            <person name="Strem M.D."/>
            <person name="Amoako-Attah I."/>
            <person name="Akrofi A.Y."/>
            <person name="Begoude B.A."/>
            <person name="Ten Hoopen G.M."/>
            <person name="Coulibaly K."/>
            <person name="Kebe B.I."/>
            <person name="Melnick R.L."/>
            <person name="Guiltinan M.J."/>
            <person name="Tyler B.M."/>
            <person name="Meinhardt L.W."/>
            <person name="Bailey B.A."/>
        </authorList>
    </citation>
    <scope>NUCLEOTIDE SEQUENCE [LARGE SCALE GENOMIC DNA]</scope>
    <source>
        <strain evidence="3">sbr112.9</strain>
    </source>
</reference>
<gene>
    <name evidence="2" type="ORF">PHPALM_6315</name>
</gene>
<dbReference type="SUPFAM" id="SSF56672">
    <property type="entry name" value="DNA/RNA polymerases"/>
    <property type="match status" value="1"/>
</dbReference>
<evidence type="ECO:0008006" key="4">
    <source>
        <dbReference type="Google" id="ProtNLM"/>
    </source>
</evidence>
<evidence type="ECO:0000256" key="1">
    <source>
        <dbReference type="SAM" id="MobiDB-lite"/>
    </source>
</evidence>
<dbReference type="InterPro" id="IPR051320">
    <property type="entry name" value="Viral_Replic_Matur_Polypro"/>
</dbReference>
<dbReference type="OrthoDB" id="125977at2759"/>
<evidence type="ECO:0000313" key="2">
    <source>
        <dbReference type="EMBL" id="POM76445.1"/>
    </source>
</evidence>
<dbReference type="PANTHER" id="PTHR33064:SF37">
    <property type="entry name" value="RIBONUCLEASE H"/>
    <property type="match status" value="1"/>
</dbReference>
<dbReference type="Gene3D" id="3.10.10.10">
    <property type="entry name" value="HIV Type 1 Reverse Transcriptase, subunit A, domain 1"/>
    <property type="match status" value="1"/>
</dbReference>
<evidence type="ECO:0000313" key="3">
    <source>
        <dbReference type="Proteomes" id="UP000237271"/>
    </source>
</evidence>
<dbReference type="InterPro" id="IPR043128">
    <property type="entry name" value="Rev_trsase/Diguanyl_cyclase"/>
</dbReference>
<sequence length="659" mass="75419">MSENLHRDFSESDGHECFIQYFKACHENIDDHGWRIFFTGDDGWKQLCSVMIKSLEPKALREEFDRTVCFQTRKAREDEVVLHDLILEKGLDHEKAYQSSLPKQKSSGDRPKIPSTPYPRCGDLQWLSECSRATDIEKADILNNLRAQRGDGGRGEVARLKHLRECIPSDKKTVTLNDELNVCHIGADRTAISKKHMDELLLCDSSIRLTRLPTPVLIVIIADHALSLCVYESCCALLVVVSRFIIDQGEPEFILGLDHYTSIGIIAEHYVEEDVLHPTEIHLPTDKVQRLRDITFKHEIWRIKLGNDPPARVKPFKIRFKDGAKAQCKILTGVQPKIGRSRLCYDNPTSRWARSVLPVCKSGTTAEDYRQTRDYRLVNDLIDALIRTMPHMSSLLERTKGKRGFGLFDLLKGFLQFPIDKVSQELMSYITDSKIYTSRRNCLEALLYHYLVIWIDDILLFAEDIDTYLTKLEEFFDLVESLRLNLSALKNSLYQQKVNWCGCMICKDGITHDPVRFDTHMSMPYPTTAGQLQLFLCATNRIRNSMVDYDCAIHSLQQRIDLATKQSKRTKCVAAGISIQACQLEERFVTVSKISLHHQLPDYTSTTCVFSDASDMGLITQNIIEDVDGLQWLARRVVAVGWSANLHCQVEKADTEERQ</sequence>
<comment type="caution">
    <text evidence="2">The sequence shown here is derived from an EMBL/GenBank/DDBJ whole genome shotgun (WGS) entry which is preliminary data.</text>
</comment>
<keyword evidence="3" id="KW-1185">Reference proteome</keyword>
<dbReference type="AlphaFoldDB" id="A0A2P4YF46"/>
<name>A0A2P4YF46_9STRA</name>
<organism evidence="2 3">
    <name type="scientific">Phytophthora palmivora</name>
    <dbReference type="NCBI Taxonomy" id="4796"/>
    <lineage>
        <taxon>Eukaryota</taxon>
        <taxon>Sar</taxon>
        <taxon>Stramenopiles</taxon>
        <taxon>Oomycota</taxon>
        <taxon>Peronosporomycetes</taxon>
        <taxon>Peronosporales</taxon>
        <taxon>Peronosporaceae</taxon>
        <taxon>Phytophthora</taxon>
    </lineage>
</organism>